<keyword evidence="5 7" id="KW-0326">Glycosidase</keyword>
<dbReference type="AlphaFoldDB" id="A0A8J7KGC0"/>
<evidence type="ECO:0000256" key="2">
    <source>
        <dbReference type="ARBA" id="ARBA00022801"/>
    </source>
</evidence>
<dbReference type="InterPro" id="IPR018087">
    <property type="entry name" value="Glyco_hydro_5_CS"/>
</dbReference>
<evidence type="ECO:0000256" key="1">
    <source>
        <dbReference type="ARBA" id="ARBA00000966"/>
    </source>
</evidence>
<keyword evidence="8" id="KW-0732">Signal</keyword>
<keyword evidence="11" id="KW-1185">Reference proteome</keyword>
<dbReference type="InterPro" id="IPR008965">
    <property type="entry name" value="CBM2/CBM3_carb-bd_dom_sf"/>
</dbReference>
<proteinExistence type="inferred from homology"/>
<evidence type="ECO:0000313" key="11">
    <source>
        <dbReference type="Proteomes" id="UP000622552"/>
    </source>
</evidence>
<keyword evidence="4 7" id="KW-0119">Carbohydrate metabolism</keyword>
<dbReference type="PANTHER" id="PTHR35923:SF2">
    <property type="entry name" value="ENDOGLUCANASE"/>
    <property type="match status" value="1"/>
</dbReference>
<comment type="caution">
    <text evidence="10">The sequence shown here is derived from an EMBL/GenBank/DDBJ whole genome shotgun (WGS) entry which is preliminary data.</text>
</comment>
<dbReference type="InterPro" id="IPR012291">
    <property type="entry name" value="CBM2_carb-bd_dom_sf"/>
</dbReference>
<dbReference type="GO" id="GO:0008810">
    <property type="term" value="F:cellulase activity"/>
    <property type="evidence" value="ECO:0007669"/>
    <property type="project" value="UniProtKB-EC"/>
</dbReference>
<evidence type="ECO:0000256" key="8">
    <source>
        <dbReference type="SAM" id="SignalP"/>
    </source>
</evidence>
<dbReference type="Pfam" id="PF00553">
    <property type="entry name" value="CBM_2"/>
    <property type="match status" value="1"/>
</dbReference>
<dbReference type="EMBL" id="JADOUF010000001">
    <property type="protein sequence ID" value="MBG6134779.1"/>
    <property type="molecule type" value="Genomic_DNA"/>
</dbReference>
<feature type="domain" description="CBM2" evidence="9">
    <location>
        <begin position="392"/>
        <end position="496"/>
    </location>
</feature>
<evidence type="ECO:0000259" key="9">
    <source>
        <dbReference type="PROSITE" id="PS51173"/>
    </source>
</evidence>
<evidence type="ECO:0000313" key="10">
    <source>
        <dbReference type="EMBL" id="MBG6134779.1"/>
    </source>
</evidence>
<dbReference type="PROSITE" id="PS51173">
    <property type="entry name" value="CBM2"/>
    <property type="match status" value="1"/>
</dbReference>
<organism evidence="10 11">
    <name type="scientific">Longispora fulva</name>
    <dbReference type="NCBI Taxonomy" id="619741"/>
    <lineage>
        <taxon>Bacteria</taxon>
        <taxon>Bacillati</taxon>
        <taxon>Actinomycetota</taxon>
        <taxon>Actinomycetes</taxon>
        <taxon>Micromonosporales</taxon>
        <taxon>Micromonosporaceae</taxon>
        <taxon>Longispora</taxon>
    </lineage>
</organism>
<dbReference type="GO" id="GO:0030247">
    <property type="term" value="F:polysaccharide binding"/>
    <property type="evidence" value="ECO:0007669"/>
    <property type="project" value="UniProtKB-UniRule"/>
</dbReference>
<keyword evidence="6 7" id="KW-0624">Polysaccharide degradation</keyword>
<sequence length="496" mass="53061">MWYALSRLLTGALAGALLAVPAPAHAAEAPSTTRAAVSAPGYWHTSGRTILDSADQPVRIAGVNWFGFETTNRVPHGLWIRDYRSMIDQIGATGYTTIRLPFSDDVFTGTPNGIDFGNGRNADLAGLTSLGVMDKLVGYAGSVGLRVILDRHRPDSTGQSALWYTPQVPESTWLAHLRALATRYRGDPTVVGIDLHNEPHDPACWGCGDLATDWRLAAERGGEAVLAGNPELLVFVEGVQSYHGDTYWWGGNLQGAGAYPVRLSVPHRLVYSAHDYATSVYAQPWFSDPSYPANLPGVWTKNWGYLFQQGTAPVWLGEFGTTLASTTDQTWLRTLVGYLRPTAPYGGDSFGWTFWSWNPNSGDTGGILTDDWTTVNTTKDAYLATIKTGGTGGPDPAGCSAAYRIDNQWGTGFTATVTVTNTGAAPAAGWRVTWTWPGDQRIVNVWNAAETRTGQAESVTNAAWNGALGLGAAASFGFQASYTGPNGVPTPSCTAT</sequence>
<dbReference type="EC" id="3.2.1.4" evidence="7"/>
<dbReference type="GO" id="GO:0030245">
    <property type="term" value="P:cellulose catabolic process"/>
    <property type="evidence" value="ECO:0007669"/>
    <property type="project" value="UniProtKB-KW"/>
</dbReference>
<evidence type="ECO:0000256" key="4">
    <source>
        <dbReference type="ARBA" id="ARBA00023277"/>
    </source>
</evidence>
<reference evidence="10" key="1">
    <citation type="submission" date="2020-11" db="EMBL/GenBank/DDBJ databases">
        <title>Sequencing the genomes of 1000 actinobacteria strains.</title>
        <authorList>
            <person name="Klenk H.-P."/>
        </authorList>
    </citation>
    <scope>NUCLEOTIDE SEQUENCE</scope>
    <source>
        <strain evidence="10">DSM 45356</strain>
    </source>
</reference>
<feature type="signal peptide" evidence="8">
    <location>
        <begin position="1"/>
        <end position="26"/>
    </location>
</feature>
<dbReference type="InterPro" id="IPR001919">
    <property type="entry name" value="CBD2"/>
</dbReference>
<dbReference type="InterPro" id="IPR001547">
    <property type="entry name" value="Glyco_hydro_5"/>
</dbReference>
<name>A0A8J7KGC0_9ACTN</name>
<dbReference type="PROSITE" id="PS00659">
    <property type="entry name" value="GLYCOSYL_HYDROL_F5"/>
    <property type="match status" value="1"/>
</dbReference>
<evidence type="ECO:0000256" key="6">
    <source>
        <dbReference type="ARBA" id="ARBA00023326"/>
    </source>
</evidence>
<dbReference type="RefSeq" id="WP_197001972.1">
    <property type="nucleotide sequence ID" value="NZ_BONS01000023.1"/>
</dbReference>
<dbReference type="SMART" id="SM00637">
    <property type="entry name" value="CBD_II"/>
    <property type="match status" value="1"/>
</dbReference>
<keyword evidence="3 7" id="KW-0136">Cellulose degradation</keyword>
<evidence type="ECO:0000256" key="5">
    <source>
        <dbReference type="ARBA" id="ARBA00023295"/>
    </source>
</evidence>
<evidence type="ECO:0000256" key="7">
    <source>
        <dbReference type="RuleBase" id="RU361153"/>
    </source>
</evidence>
<dbReference type="Proteomes" id="UP000622552">
    <property type="component" value="Unassembled WGS sequence"/>
</dbReference>
<comment type="similarity">
    <text evidence="7">Belongs to the glycosyl hydrolase 5 (cellulase A) family.</text>
</comment>
<dbReference type="Gene3D" id="2.60.40.290">
    <property type="match status" value="1"/>
</dbReference>
<dbReference type="InterPro" id="IPR017853">
    <property type="entry name" value="GH"/>
</dbReference>
<dbReference type="SUPFAM" id="SSF49384">
    <property type="entry name" value="Carbohydrate-binding domain"/>
    <property type="match status" value="1"/>
</dbReference>
<keyword evidence="2 7" id="KW-0378">Hydrolase</keyword>
<gene>
    <name evidence="10" type="ORF">IW245_000973</name>
</gene>
<dbReference type="Gene3D" id="3.20.20.80">
    <property type="entry name" value="Glycosidases"/>
    <property type="match status" value="1"/>
</dbReference>
<protein>
    <recommendedName>
        <fullName evidence="7">Endoglucanase</fullName>
        <ecNumber evidence="7">3.2.1.4</ecNumber>
    </recommendedName>
</protein>
<feature type="chain" id="PRO_5035247173" description="Endoglucanase" evidence="8">
    <location>
        <begin position="27"/>
        <end position="496"/>
    </location>
</feature>
<evidence type="ECO:0000256" key="3">
    <source>
        <dbReference type="ARBA" id="ARBA00023001"/>
    </source>
</evidence>
<dbReference type="PANTHER" id="PTHR35923">
    <property type="entry name" value="MAJOR EXTRACELLULAR ENDOGLUCANASE"/>
    <property type="match status" value="1"/>
</dbReference>
<dbReference type="Pfam" id="PF00150">
    <property type="entry name" value="Cellulase"/>
    <property type="match status" value="1"/>
</dbReference>
<dbReference type="SUPFAM" id="SSF51445">
    <property type="entry name" value="(Trans)glycosidases"/>
    <property type="match status" value="1"/>
</dbReference>
<comment type="catalytic activity">
    <reaction evidence="1 7">
        <text>Endohydrolysis of (1-&gt;4)-beta-D-glucosidic linkages in cellulose, lichenin and cereal beta-D-glucans.</text>
        <dbReference type="EC" id="3.2.1.4"/>
    </reaction>
</comment>
<accession>A0A8J7KGC0</accession>